<dbReference type="EMBL" id="JBHUMQ010000026">
    <property type="protein sequence ID" value="MFD2694413.1"/>
    <property type="molecule type" value="Genomic_DNA"/>
</dbReference>
<feature type="domain" description="Transcriptional regulator DauR-like HTH" evidence="2">
    <location>
        <begin position="170"/>
        <end position="227"/>
    </location>
</feature>
<sequence>MYIRTDTPRTFKRKERTKIKDKLQRYKNFVSFLSDVVGDEAEIILHDVRDLEHSVIAISGTTLTGRRIGSPATRLLLKQLKEGKQSRRSFITNYEGRSNDGTVLRSSTYFIYDEHDEIIGMLCINISFRKMEEAIQYLGGFVGINWPAGIDLESPVEHFSPSIEDIAISSIKEIVSSVDVPSERMSQQEKLLVVHQLNNNGIFLLKGIVGIVAQELKTSEATIYRYLSKMKKNELKISFETP</sequence>
<evidence type="ECO:0000313" key="3">
    <source>
        <dbReference type="EMBL" id="MFD2694413.1"/>
    </source>
</evidence>
<dbReference type="Pfam" id="PF13309">
    <property type="entry name" value="HTH_22"/>
    <property type="match status" value="1"/>
</dbReference>
<dbReference type="PANTHER" id="PTHR35568:SF1">
    <property type="entry name" value="TRANSCRIPTIONAL REGULATOR DAUR"/>
    <property type="match status" value="1"/>
</dbReference>
<reference evidence="4" key="1">
    <citation type="journal article" date="2019" name="Int. J. Syst. Evol. Microbiol.">
        <title>The Global Catalogue of Microorganisms (GCM) 10K type strain sequencing project: providing services to taxonomists for standard genome sequencing and annotation.</title>
        <authorList>
            <consortium name="The Broad Institute Genomics Platform"/>
            <consortium name="The Broad Institute Genome Sequencing Center for Infectious Disease"/>
            <person name="Wu L."/>
            <person name="Ma J."/>
        </authorList>
    </citation>
    <scope>NUCLEOTIDE SEQUENCE [LARGE SCALE GENOMIC DNA]</scope>
    <source>
        <strain evidence="4">TISTR 2466</strain>
    </source>
</reference>
<evidence type="ECO:0000259" key="1">
    <source>
        <dbReference type="Pfam" id="PF08348"/>
    </source>
</evidence>
<accession>A0ABW5S495</accession>
<dbReference type="RefSeq" id="WP_290446572.1">
    <property type="nucleotide sequence ID" value="NZ_JAMXWM010000027.1"/>
</dbReference>
<comment type="caution">
    <text evidence="3">The sequence shown here is derived from an EMBL/GenBank/DDBJ whole genome shotgun (WGS) entry which is preliminary data.</text>
</comment>
<dbReference type="Proteomes" id="UP001597399">
    <property type="component" value="Unassembled WGS sequence"/>
</dbReference>
<feature type="domain" description="YheO-like" evidence="1">
    <location>
        <begin position="23"/>
        <end position="134"/>
    </location>
</feature>
<keyword evidence="4" id="KW-1185">Reference proteome</keyword>
<dbReference type="InterPro" id="IPR039446">
    <property type="entry name" value="DauR-like"/>
</dbReference>
<evidence type="ECO:0000259" key="2">
    <source>
        <dbReference type="Pfam" id="PF13309"/>
    </source>
</evidence>
<gene>
    <name evidence="3" type="ORF">ACFSUE_12365</name>
</gene>
<name>A0ABW5S495_9BACL</name>
<dbReference type="PANTHER" id="PTHR35568">
    <property type="entry name" value="TRANSCRIPTIONAL REGULATOR DAUR"/>
    <property type="match status" value="1"/>
</dbReference>
<dbReference type="Pfam" id="PF08348">
    <property type="entry name" value="PAS_6"/>
    <property type="match status" value="1"/>
</dbReference>
<evidence type="ECO:0000313" key="4">
    <source>
        <dbReference type="Proteomes" id="UP001597399"/>
    </source>
</evidence>
<protein>
    <submittedName>
        <fullName evidence="3">Transcriptional regulator</fullName>
    </submittedName>
</protein>
<organism evidence="3 4">
    <name type="scientific">Sporolactobacillus shoreicorticis</name>
    <dbReference type="NCBI Taxonomy" id="1923877"/>
    <lineage>
        <taxon>Bacteria</taxon>
        <taxon>Bacillati</taxon>
        <taxon>Bacillota</taxon>
        <taxon>Bacilli</taxon>
        <taxon>Bacillales</taxon>
        <taxon>Sporolactobacillaceae</taxon>
        <taxon>Sporolactobacillus</taxon>
    </lineage>
</organism>
<dbReference type="InterPro" id="IPR013559">
    <property type="entry name" value="YheO"/>
</dbReference>
<dbReference type="InterPro" id="IPR039445">
    <property type="entry name" value="DauR-like_HTH"/>
</dbReference>
<proteinExistence type="predicted"/>